<proteinExistence type="predicted"/>
<evidence type="ECO:0000313" key="2">
    <source>
        <dbReference type="Proteomes" id="UP000544122"/>
    </source>
</evidence>
<dbReference type="AlphaFoldDB" id="A0A7Y4LVV6"/>
<comment type="caution">
    <text evidence="1">The sequence shown here is derived from an EMBL/GenBank/DDBJ whole genome shotgun (WGS) entry which is preliminary data.</text>
</comment>
<gene>
    <name evidence="1" type="ORF">HCN58_14520</name>
</gene>
<name>A0A7Y4LVV6_9BRAD</name>
<keyword evidence="2" id="KW-1185">Reference proteome</keyword>
<protein>
    <submittedName>
        <fullName evidence="1">Uncharacterized protein</fullName>
    </submittedName>
</protein>
<organism evidence="1 2">
    <name type="scientific">Bradyrhizobium australiense</name>
    <dbReference type="NCBI Taxonomy" id="2721161"/>
    <lineage>
        <taxon>Bacteria</taxon>
        <taxon>Pseudomonadati</taxon>
        <taxon>Pseudomonadota</taxon>
        <taxon>Alphaproteobacteria</taxon>
        <taxon>Hyphomicrobiales</taxon>
        <taxon>Nitrobacteraceae</taxon>
        <taxon>Bradyrhizobium</taxon>
    </lineage>
</organism>
<dbReference type="Proteomes" id="UP000544122">
    <property type="component" value="Unassembled WGS sequence"/>
</dbReference>
<reference evidence="1 2" key="1">
    <citation type="submission" date="2020-03" db="EMBL/GenBank/DDBJ databases">
        <title>Bradyrhizobium diversity isolated from nodules of Indigofera sp.</title>
        <authorList>
            <person name="Klepa M."/>
            <person name="Helene L."/>
            <person name="Hungria M."/>
        </authorList>
    </citation>
    <scope>NUCLEOTIDE SEQUENCE [LARGE SCALE GENOMIC DNA]</scope>
    <source>
        <strain evidence="1 2">WSM 1791</strain>
    </source>
</reference>
<dbReference type="RefSeq" id="WP_171580035.1">
    <property type="nucleotide sequence ID" value="NZ_JAAVLX010000004.1"/>
</dbReference>
<dbReference type="EMBL" id="JAAVLX010000004">
    <property type="protein sequence ID" value="NOJ40802.1"/>
    <property type="molecule type" value="Genomic_DNA"/>
</dbReference>
<accession>A0A7Y4LVV6</accession>
<evidence type="ECO:0000313" key="1">
    <source>
        <dbReference type="EMBL" id="NOJ40802.1"/>
    </source>
</evidence>
<sequence length="101" mass="10766">MAMTVHDAKIAIGMLARGDNQHDAAAWFGENQARIVEASQGKFGTTEAAPAAELPPKGPPGIKGRRLYAFVEKAIKALEDGDAASALQRLSDGVDRYNRSE</sequence>